<name>A0A344PH85_9RHOB</name>
<proteinExistence type="predicted"/>
<dbReference type="EMBL" id="CP030918">
    <property type="protein sequence ID" value="AXC48740.1"/>
    <property type="molecule type" value="Genomic_DNA"/>
</dbReference>
<gene>
    <name evidence="1" type="ORF">DRW48_02685</name>
</gene>
<dbReference type="SUPFAM" id="SSF54909">
    <property type="entry name" value="Dimeric alpha+beta barrel"/>
    <property type="match status" value="2"/>
</dbReference>
<accession>A0A344PH85</accession>
<sequence>MTYYTGSVCAVPKANRQAYLDHATAAWPYFQKAGATRMVETWGEDIPPGKQTDFARAVAAKDDETVVFSWIEWPDRATADKAWSQVDPTGMPEMPFDGKRMIFGGFSPLTSEGTDRGAGWLQGFIVPVPTAKRDAYAKVAEDAWGNMFQPKGCLGVVETWAQDVPHGKQTDFYRAIEARDDETVVFSWMTWPDRPTCEAAGKAMEKEMADKPMPDMPFDGARMVYGGFAPLFDSAKN</sequence>
<dbReference type="AlphaFoldDB" id="A0A344PH85"/>
<evidence type="ECO:0000313" key="2">
    <source>
        <dbReference type="Proteomes" id="UP000252023"/>
    </source>
</evidence>
<dbReference type="Pfam" id="PF07237">
    <property type="entry name" value="DUF1428"/>
    <property type="match status" value="2"/>
</dbReference>
<reference evidence="2" key="1">
    <citation type="submission" date="2018-07" db="EMBL/GenBank/DDBJ databases">
        <title>Genome sequencing of Paracoccus sp. SC2-6.</title>
        <authorList>
            <person name="Heo J."/>
            <person name="Kim S.-J."/>
            <person name="Kwon S.-W."/>
        </authorList>
    </citation>
    <scope>NUCLEOTIDE SEQUENCE [LARGE SCALE GENOMIC DNA]</scope>
    <source>
        <strain evidence="2">SC2-6</strain>
    </source>
</reference>
<organism evidence="1 2">
    <name type="scientific">Paracoccus suum</name>
    <dbReference type="NCBI Taxonomy" id="2259340"/>
    <lineage>
        <taxon>Bacteria</taxon>
        <taxon>Pseudomonadati</taxon>
        <taxon>Pseudomonadota</taxon>
        <taxon>Alphaproteobacteria</taxon>
        <taxon>Rhodobacterales</taxon>
        <taxon>Paracoccaceae</taxon>
        <taxon>Paracoccus</taxon>
    </lineage>
</organism>
<keyword evidence="2" id="KW-1185">Reference proteome</keyword>
<evidence type="ECO:0000313" key="1">
    <source>
        <dbReference type="EMBL" id="AXC48740.1"/>
    </source>
</evidence>
<dbReference type="OrthoDB" id="9792392at2"/>
<dbReference type="InterPro" id="IPR011008">
    <property type="entry name" value="Dimeric_a/b-barrel"/>
</dbReference>
<dbReference type="Gene3D" id="3.30.70.100">
    <property type="match status" value="2"/>
</dbReference>
<dbReference type="KEGG" id="pars:DRW48_02685"/>
<dbReference type="InterPro" id="IPR009874">
    <property type="entry name" value="DUF1428"/>
</dbReference>
<dbReference type="Proteomes" id="UP000252023">
    <property type="component" value="Chromosome"/>
</dbReference>
<protein>
    <submittedName>
        <fullName evidence="1">DUF1428 domain-containing protein</fullName>
    </submittedName>
</protein>
<dbReference type="RefSeq" id="WP_114075059.1">
    <property type="nucleotide sequence ID" value="NZ_CP030918.1"/>
</dbReference>